<dbReference type="Pfam" id="PF07396">
    <property type="entry name" value="Porin_O_P"/>
    <property type="match status" value="1"/>
</dbReference>
<dbReference type="EMBL" id="JAPDDT010000002">
    <property type="protein sequence ID" value="MCW1922046.1"/>
    <property type="molecule type" value="Genomic_DNA"/>
</dbReference>
<dbReference type="Gene3D" id="2.40.160.10">
    <property type="entry name" value="Porin"/>
    <property type="match status" value="1"/>
</dbReference>
<dbReference type="RefSeq" id="WP_264486156.1">
    <property type="nucleotide sequence ID" value="NZ_JAPDDT010000002.1"/>
</dbReference>
<dbReference type="InterPro" id="IPR010870">
    <property type="entry name" value="Porin_O/P"/>
</dbReference>
<keyword evidence="4" id="KW-1185">Reference proteome</keyword>
<evidence type="ECO:0000313" key="4">
    <source>
        <dbReference type="Proteomes" id="UP001320876"/>
    </source>
</evidence>
<evidence type="ECO:0000256" key="1">
    <source>
        <dbReference type="SAM" id="MobiDB-lite"/>
    </source>
</evidence>
<feature type="compositionally biased region" description="Basic and acidic residues" evidence="1">
    <location>
        <begin position="49"/>
        <end position="77"/>
    </location>
</feature>
<feature type="region of interest" description="Disordered" evidence="1">
    <location>
        <begin position="27"/>
        <end position="100"/>
    </location>
</feature>
<accession>A0ABT3GEK0</accession>
<feature type="signal peptide" evidence="2">
    <location>
        <begin position="1"/>
        <end position="25"/>
    </location>
</feature>
<dbReference type="Proteomes" id="UP001320876">
    <property type="component" value="Unassembled WGS sequence"/>
</dbReference>
<keyword evidence="2" id="KW-0732">Signal</keyword>
<gene>
    <name evidence="3" type="ORF">OKA05_05745</name>
</gene>
<sequence>MKTLPKLLFLSCLAGPLVAPVALRAQEPAAESAKPDEGGKKKKKKKKDKDKDKDKSNGKAKAKDKDEGKKESKDESKSSSSGSSAKEVPPELVAPPVSNNGDWCQWLQNKPGLLYENEKNPWIQSFEIGGRFHYQIASLEGTDINGMDFSDTYDEYRRLRFETQTRFLKYFVAEVNVNLVNDNRFRADPFNELEWGYDRFDEASVEFDIGEAFGDGWLDGIKLKYGRMKLKMTEEVHMSSNEIFTVERSGIADKLGGNLSRPTGVTLELDKGNWDLTVGMFSAEDDSDFLAGWGEGEFFYGSLEWRATEDLKLVLDYSQNNHDGLDDALGYGWAAALSAIYQKNDWGIITEAIYGDNGGGISAPIERRQGDFHAFVVMPWYWILEKKLQAVVQYQYASSPESQGLQLPARYVRAEHENPLVDVDNGRGNEHHFLYAGLNWHLCPDRVKVMGGFSIDDLTTREGEVKAYTWQLAFRTAF</sequence>
<organism evidence="3 4">
    <name type="scientific">Luteolibacter arcticus</name>
    <dbReference type="NCBI Taxonomy" id="1581411"/>
    <lineage>
        <taxon>Bacteria</taxon>
        <taxon>Pseudomonadati</taxon>
        <taxon>Verrucomicrobiota</taxon>
        <taxon>Verrucomicrobiia</taxon>
        <taxon>Verrucomicrobiales</taxon>
        <taxon>Verrucomicrobiaceae</taxon>
        <taxon>Luteolibacter</taxon>
    </lineage>
</organism>
<proteinExistence type="predicted"/>
<protein>
    <submittedName>
        <fullName evidence="3">OprO/OprP family phosphate-selective porin</fullName>
    </submittedName>
</protein>
<reference evidence="3 4" key="1">
    <citation type="submission" date="2022-10" db="EMBL/GenBank/DDBJ databases">
        <title>Luteolibacter arcticus strain CCTCC AB 2014275, whole genome shotgun sequencing project.</title>
        <authorList>
            <person name="Zhao G."/>
            <person name="Shen L."/>
        </authorList>
    </citation>
    <scope>NUCLEOTIDE SEQUENCE [LARGE SCALE GENOMIC DNA]</scope>
    <source>
        <strain evidence="3 4">CCTCC AB 2014275</strain>
    </source>
</reference>
<feature type="chain" id="PRO_5045681721" evidence="2">
    <location>
        <begin position="26"/>
        <end position="478"/>
    </location>
</feature>
<dbReference type="InterPro" id="IPR023614">
    <property type="entry name" value="Porin_dom_sf"/>
</dbReference>
<name>A0ABT3GEK0_9BACT</name>
<evidence type="ECO:0000256" key="2">
    <source>
        <dbReference type="SAM" id="SignalP"/>
    </source>
</evidence>
<evidence type="ECO:0000313" key="3">
    <source>
        <dbReference type="EMBL" id="MCW1922046.1"/>
    </source>
</evidence>
<comment type="caution">
    <text evidence="3">The sequence shown here is derived from an EMBL/GenBank/DDBJ whole genome shotgun (WGS) entry which is preliminary data.</text>
</comment>
<dbReference type="SUPFAM" id="SSF56935">
    <property type="entry name" value="Porins"/>
    <property type="match status" value="1"/>
</dbReference>